<keyword evidence="24" id="KW-1185">Reference proteome</keyword>
<dbReference type="SUPFAM" id="SSF51735">
    <property type="entry name" value="NAD(P)-binding Rossmann-fold domains"/>
    <property type="match status" value="1"/>
</dbReference>
<evidence type="ECO:0000256" key="6">
    <source>
        <dbReference type="ARBA" id="ARBA00022496"/>
    </source>
</evidence>
<dbReference type="PANTHER" id="PTHR14239">
    <property type="entry name" value="DUDULIN-RELATED"/>
    <property type="match status" value="1"/>
</dbReference>
<sequence>MMVDGTLLGITCSPLGLPSTWVDSSSGPLKPFKAQDRMPQEEMEKPLILGGASPRHLKTSISDPGTPLVGILGTGDFSRSLATRLVASGYRVVVGSRNPKRCASLFPEEVEVTTQHQAATQADLVFVALFPEHYSTLAGLKEPLVGKTLVDVSTGTKINSDKQSYAEQLAHIFPESSVVKGFNVISAWSLQKGPRDGSRQVLICSDSSRAKSAVLQICRNLGFIPVDMGRLSSAQEIENTPLYLFPSWRVPCLSTLGLFLLFYTYNFLRDVVHPYAMAGKSTFYKIPVEVVNVTLPSVALVTLALVYLPGLVAAFLQLSWGTKYRRFPNWLDRWLQQRKQLGLCAFLCAALHAVYSLCLPMRRSARYNLLNAAFKQVKVGQEDSWVEEEVWRMELYLSIGILALGLLSLLAISSLPTVGNSLNWREFSFVQSRLGYMALLMATLHTLTYGWDRGLDLEQYRFYLPPTFLLVLVLPLAVLLGRLALSLPCVALRLSRIRRGWEKSRAIRFTLPEDECNGPSQEDISNV</sequence>
<dbReference type="GO" id="GO:0046872">
    <property type="term" value="F:metal ion binding"/>
    <property type="evidence" value="ECO:0007669"/>
    <property type="project" value="UniProtKB-KW"/>
</dbReference>
<dbReference type="InterPro" id="IPR051267">
    <property type="entry name" value="STEAP_metalloreductase"/>
</dbReference>
<feature type="transmembrane region" description="Helical" evidence="20">
    <location>
        <begin position="434"/>
        <end position="451"/>
    </location>
</feature>
<dbReference type="Gene3D" id="3.40.50.720">
    <property type="entry name" value="NAD(P)-binding Rossmann-like Domain"/>
    <property type="match status" value="1"/>
</dbReference>
<reference evidence="23" key="1">
    <citation type="submission" date="2025-08" db="UniProtKB">
        <authorList>
            <consortium name="Ensembl"/>
        </authorList>
    </citation>
    <scope>IDENTIFICATION</scope>
</reference>
<comment type="catalytic activity">
    <reaction evidence="18">
        <text>2 Cu(+) + NADP(+) + H(+) = 2 Cu(2+) + NADPH</text>
        <dbReference type="Rhea" id="RHEA:71771"/>
        <dbReference type="ChEBI" id="CHEBI:15378"/>
        <dbReference type="ChEBI" id="CHEBI:29036"/>
        <dbReference type="ChEBI" id="CHEBI:49552"/>
        <dbReference type="ChEBI" id="CHEBI:57783"/>
        <dbReference type="ChEBI" id="CHEBI:58349"/>
    </reaction>
    <physiologicalReaction direction="right-to-left" evidence="18">
        <dbReference type="Rhea" id="RHEA:71773"/>
    </physiologicalReaction>
</comment>
<evidence type="ECO:0000256" key="13">
    <source>
        <dbReference type="ARBA" id="ARBA00023002"/>
    </source>
</evidence>
<dbReference type="InterPro" id="IPR028939">
    <property type="entry name" value="P5C_Rdtase_cat_N"/>
</dbReference>
<keyword evidence="14" id="KW-0408">Iron</keyword>
<dbReference type="Pfam" id="PF01794">
    <property type="entry name" value="Ferric_reduct"/>
    <property type="match status" value="1"/>
</dbReference>
<dbReference type="FunFam" id="3.40.50.720:FF:000051">
    <property type="entry name" value="STEAP2 metalloreductase"/>
    <property type="match status" value="1"/>
</dbReference>
<evidence type="ECO:0000256" key="5">
    <source>
        <dbReference type="ARBA" id="ARBA00022448"/>
    </source>
</evidence>
<organism evidence="23 24">
    <name type="scientific">Salmo trutta</name>
    <name type="common">Brown trout</name>
    <dbReference type="NCBI Taxonomy" id="8032"/>
    <lineage>
        <taxon>Eukaryota</taxon>
        <taxon>Metazoa</taxon>
        <taxon>Chordata</taxon>
        <taxon>Craniata</taxon>
        <taxon>Vertebrata</taxon>
        <taxon>Euteleostomi</taxon>
        <taxon>Actinopterygii</taxon>
        <taxon>Neopterygii</taxon>
        <taxon>Teleostei</taxon>
        <taxon>Protacanthopterygii</taxon>
        <taxon>Salmoniformes</taxon>
        <taxon>Salmonidae</taxon>
        <taxon>Salmoninae</taxon>
        <taxon>Salmo</taxon>
    </lineage>
</organism>
<proteinExistence type="inferred from homology"/>
<dbReference type="Proteomes" id="UP000472277">
    <property type="component" value="Chromosome 39"/>
</dbReference>
<accession>A0A674D3X4</accession>
<evidence type="ECO:0000259" key="21">
    <source>
        <dbReference type="Pfam" id="PF01794"/>
    </source>
</evidence>
<evidence type="ECO:0000256" key="12">
    <source>
        <dbReference type="ARBA" id="ARBA00022989"/>
    </source>
</evidence>
<evidence type="ECO:0000256" key="15">
    <source>
        <dbReference type="ARBA" id="ARBA00023008"/>
    </source>
</evidence>
<comment type="catalytic activity">
    <reaction evidence="19">
        <text>2 Fe(2+) + NADP(+) + H(+) = 2 Fe(3+) + NADPH</text>
        <dbReference type="Rhea" id="RHEA:71767"/>
        <dbReference type="ChEBI" id="CHEBI:15378"/>
        <dbReference type="ChEBI" id="CHEBI:29033"/>
        <dbReference type="ChEBI" id="CHEBI:29034"/>
        <dbReference type="ChEBI" id="CHEBI:57783"/>
        <dbReference type="ChEBI" id="CHEBI:58349"/>
    </reaction>
    <physiologicalReaction direction="right-to-left" evidence="19">
        <dbReference type="Rhea" id="RHEA:71769"/>
    </physiologicalReaction>
</comment>
<keyword evidence="11" id="KW-0274">FAD</keyword>
<keyword evidence="8 20" id="KW-0812">Transmembrane</keyword>
<dbReference type="GO" id="GO:0015677">
    <property type="term" value="P:copper ion import"/>
    <property type="evidence" value="ECO:0007669"/>
    <property type="project" value="TreeGrafter"/>
</dbReference>
<dbReference type="GO" id="GO:0005886">
    <property type="term" value="C:plasma membrane"/>
    <property type="evidence" value="ECO:0007669"/>
    <property type="project" value="TreeGrafter"/>
</dbReference>
<evidence type="ECO:0000256" key="20">
    <source>
        <dbReference type="SAM" id="Phobius"/>
    </source>
</evidence>
<dbReference type="OrthoDB" id="550646at2759"/>
<evidence type="ECO:0000256" key="19">
    <source>
        <dbReference type="ARBA" id="ARBA00049387"/>
    </source>
</evidence>
<evidence type="ECO:0000256" key="14">
    <source>
        <dbReference type="ARBA" id="ARBA00023004"/>
    </source>
</evidence>
<comment type="cofactor">
    <cofactor evidence="1">
        <name>heme b</name>
        <dbReference type="ChEBI" id="CHEBI:60344"/>
    </cofactor>
</comment>
<keyword evidence="13" id="KW-0560">Oxidoreductase</keyword>
<feature type="transmembrane region" description="Helical" evidence="20">
    <location>
        <begin position="471"/>
        <end position="495"/>
    </location>
</feature>
<keyword evidence="16" id="KW-0406">Ion transport</keyword>
<feature type="transmembrane region" description="Helical" evidence="20">
    <location>
        <begin position="395"/>
        <end position="413"/>
    </location>
</feature>
<evidence type="ECO:0000256" key="16">
    <source>
        <dbReference type="ARBA" id="ARBA00023065"/>
    </source>
</evidence>
<evidence type="ECO:0000256" key="1">
    <source>
        <dbReference type="ARBA" id="ARBA00001970"/>
    </source>
</evidence>
<dbReference type="AlphaFoldDB" id="A0A674D3X4"/>
<evidence type="ECO:0000256" key="7">
    <source>
        <dbReference type="ARBA" id="ARBA00022630"/>
    </source>
</evidence>
<feature type="domain" description="Pyrroline-5-carboxylate reductase catalytic N-terminal" evidence="22">
    <location>
        <begin position="69"/>
        <end position="154"/>
    </location>
</feature>
<feature type="transmembrane region" description="Helical" evidence="20">
    <location>
        <begin position="341"/>
        <end position="362"/>
    </location>
</feature>
<comment type="cofactor">
    <cofactor evidence="2">
        <name>FAD</name>
        <dbReference type="ChEBI" id="CHEBI:57692"/>
    </cofactor>
</comment>
<dbReference type="Pfam" id="PF03807">
    <property type="entry name" value="F420_oxidored"/>
    <property type="match status" value="1"/>
</dbReference>
<protein>
    <submittedName>
        <fullName evidence="23">STEAP3 metalloreductase</fullName>
    </submittedName>
</protein>
<comment type="similarity">
    <text evidence="4">Belongs to the STEAP family.</text>
</comment>
<dbReference type="GO" id="GO:0052851">
    <property type="term" value="F:ferric-chelate reductase (NADPH) activity"/>
    <property type="evidence" value="ECO:0007669"/>
    <property type="project" value="TreeGrafter"/>
</dbReference>
<reference evidence="23" key="2">
    <citation type="submission" date="2025-09" db="UniProtKB">
        <authorList>
            <consortium name="Ensembl"/>
        </authorList>
    </citation>
    <scope>IDENTIFICATION</scope>
</reference>
<gene>
    <name evidence="23" type="primary">STEAP3</name>
</gene>
<keyword evidence="5" id="KW-0813">Transport</keyword>
<dbReference type="GeneTree" id="ENSGT00390000008042"/>
<evidence type="ECO:0000256" key="10">
    <source>
        <dbReference type="ARBA" id="ARBA00022753"/>
    </source>
</evidence>
<dbReference type="OMA" id="RENIMPD"/>
<evidence type="ECO:0000256" key="9">
    <source>
        <dbReference type="ARBA" id="ARBA00022723"/>
    </source>
</evidence>
<feature type="domain" description="Ferric oxidoreductase" evidence="21">
    <location>
        <begin position="298"/>
        <end position="441"/>
    </location>
</feature>
<comment type="subcellular location">
    <subcellularLocation>
        <location evidence="3">Endosome membrane</location>
        <topology evidence="3">Multi-pass membrane protein</topology>
    </subcellularLocation>
</comment>
<dbReference type="GO" id="GO:0010008">
    <property type="term" value="C:endosome membrane"/>
    <property type="evidence" value="ECO:0007669"/>
    <property type="project" value="UniProtKB-SubCell"/>
</dbReference>
<keyword evidence="10" id="KW-0967">Endosome</keyword>
<keyword evidence="15" id="KW-0186">Copper</keyword>
<keyword evidence="6" id="KW-0410">Iron transport</keyword>
<dbReference type="GO" id="GO:0006826">
    <property type="term" value="P:iron ion transport"/>
    <property type="evidence" value="ECO:0007669"/>
    <property type="project" value="UniProtKB-KW"/>
</dbReference>
<evidence type="ECO:0000313" key="23">
    <source>
        <dbReference type="Ensembl" id="ENSSTUP00000090605.1"/>
    </source>
</evidence>
<evidence type="ECO:0000256" key="3">
    <source>
        <dbReference type="ARBA" id="ARBA00004337"/>
    </source>
</evidence>
<evidence type="ECO:0000259" key="22">
    <source>
        <dbReference type="Pfam" id="PF03807"/>
    </source>
</evidence>
<keyword evidence="7" id="KW-0285">Flavoprotein</keyword>
<dbReference type="InterPro" id="IPR013130">
    <property type="entry name" value="Fe3_Rdtase_TM_dom"/>
</dbReference>
<dbReference type="GO" id="GO:0008823">
    <property type="term" value="F:cupric reductase (NADH) activity"/>
    <property type="evidence" value="ECO:0007669"/>
    <property type="project" value="TreeGrafter"/>
</dbReference>
<dbReference type="InParanoid" id="A0A674D3X4"/>
<keyword evidence="17 20" id="KW-0472">Membrane</keyword>
<evidence type="ECO:0000256" key="8">
    <source>
        <dbReference type="ARBA" id="ARBA00022692"/>
    </source>
</evidence>
<keyword evidence="12 20" id="KW-1133">Transmembrane helix</keyword>
<evidence type="ECO:0000256" key="17">
    <source>
        <dbReference type="ARBA" id="ARBA00023136"/>
    </source>
</evidence>
<evidence type="ECO:0000256" key="18">
    <source>
        <dbReference type="ARBA" id="ARBA00048958"/>
    </source>
</evidence>
<evidence type="ECO:0000256" key="4">
    <source>
        <dbReference type="ARBA" id="ARBA00007729"/>
    </source>
</evidence>
<evidence type="ECO:0000256" key="11">
    <source>
        <dbReference type="ARBA" id="ARBA00022827"/>
    </source>
</evidence>
<dbReference type="Ensembl" id="ENSSTUT00000096356.1">
    <property type="protein sequence ID" value="ENSSTUP00000090605.1"/>
    <property type="gene ID" value="ENSSTUG00000039770.1"/>
</dbReference>
<name>A0A674D3X4_SALTR</name>
<feature type="transmembrane region" description="Helical" evidence="20">
    <location>
        <begin position="298"/>
        <end position="320"/>
    </location>
</feature>
<evidence type="ECO:0000313" key="24">
    <source>
        <dbReference type="Proteomes" id="UP000472277"/>
    </source>
</evidence>
<dbReference type="PANTHER" id="PTHR14239:SF8">
    <property type="entry name" value="METALLOREDUCTASE STEAP3"/>
    <property type="match status" value="1"/>
</dbReference>
<evidence type="ECO:0000256" key="2">
    <source>
        <dbReference type="ARBA" id="ARBA00001974"/>
    </source>
</evidence>
<dbReference type="InterPro" id="IPR036291">
    <property type="entry name" value="NAD(P)-bd_dom_sf"/>
</dbReference>
<keyword evidence="9" id="KW-0479">Metal-binding</keyword>